<dbReference type="Proteomes" id="UP000323916">
    <property type="component" value="Segment"/>
</dbReference>
<reference evidence="2" key="1">
    <citation type="submission" date="2018-12" db="EMBL/GenBank/DDBJ databases">
        <title>Singled stranded DNA viruses identified in blackflies (Austrosimulium ungulatum) sampled in New Zealand.</title>
        <authorList>
            <person name="Kraberger S."/>
            <person name="Fontenele R.S."/>
            <person name="Schmidlin K."/>
            <person name="Walters M."/>
            <person name="Varsani A."/>
        </authorList>
    </citation>
    <scope>NUCLEOTIDE SEQUENCE [LARGE SCALE GENOMIC DNA]</scope>
    <source>
        <strain evidence="2">009</strain>
    </source>
</reference>
<feature type="compositionally biased region" description="Polar residues" evidence="1">
    <location>
        <begin position="98"/>
        <end position="108"/>
    </location>
</feature>
<sequence length="243" mass="25754">MFGFDDLLTGITGGGMGMIGSLMQNQFNSAQQQKMMDFQENMSNTAMQRRMADLQKAGLNPIMAVQGQGASAPSGGAATSADLSGPLSSVIGTAMKSRSNQVEQSLQEQQERQARADTVNKIETQESIVAQRELTRAQKDNVVAQTANAAARLPGFEAEGEEGKLVKKYLISQLGGSARLAAIAARDVGEVGDAAWKFLPKVNINSAKSSVRSSSTSGSNKFGSFKSDTDTTDFVPKSWSVGF</sequence>
<protein>
    <submittedName>
        <fullName evidence="2">DNA pilot protein</fullName>
    </submittedName>
</protein>
<evidence type="ECO:0000256" key="1">
    <source>
        <dbReference type="SAM" id="MobiDB-lite"/>
    </source>
</evidence>
<organism evidence="2">
    <name type="scientific">Blackfly microvirus SF02</name>
    <dbReference type="NCBI Taxonomy" id="2576452"/>
    <lineage>
        <taxon>Viruses</taxon>
        <taxon>Monodnaviria</taxon>
        <taxon>Sangervirae</taxon>
        <taxon>Phixviricota</taxon>
        <taxon>Malgrandaviricetes</taxon>
        <taxon>Petitvirales</taxon>
        <taxon>Microviridae</taxon>
        <taxon>Microvirus</taxon>
    </lineage>
</organism>
<accession>A0A4P8PRP8</accession>
<proteinExistence type="predicted"/>
<evidence type="ECO:0000313" key="2">
    <source>
        <dbReference type="EMBL" id="QCQ84565.1"/>
    </source>
</evidence>
<dbReference type="EMBL" id="MK249127">
    <property type="protein sequence ID" value="QCQ84565.1"/>
    <property type="molecule type" value="Genomic_DNA"/>
</dbReference>
<feature type="region of interest" description="Disordered" evidence="1">
    <location>
        <begin position="209"/>
        <end position="232"/>
    </location>
</feature>
<feature type="compositionally biased region" description="Low complexity" evidence="1">
    <location>
        <begin position="209"/>
        <end position="226"/>
    </location>
</feature>
<name>A0A4P8PRP8_9VIRU</name>
<feature type="region of interest" description="Disordered" evidence="1">
    <location>
        <begin position="98"/>
        <end position="117"/>
    </location>
</feature>